<evidence type="ECO:0000313" key="17">
    <source>
        <dbReference type="EMBL" id="OGC82340.1"/>
    </source>
</evidence>
<proteinExistence type="inferred from homology"/>
<comment type="pathway">
    <text evidence="3">Carbohydrate biosynthesis; gluconeogenesis.</text>
</comment>
<evidence type="ECO:0000256" key="8">
    <source>
        <dbReference type="ARBA" id="ARBA00022723"/>
    </source>
</evidence>
<dbReference type="GO" id="GO:0008986">
    <property type="term" value="F:pyruvate, water dikinase activity"/>
    <property type="evidence" value="ECO:0007669"/>
    <property type="project" value="UniProtKB-EC"/>
</dbReference>
<dbReference type="InterPro" id="IPR036637">
    <property type="entry name" value="Phosphohistidine_dom_sf"/>
</dbReference>
<organism evidence="17 18">
    <name type="scientific">Candidatus Abawacabacteria bacterium RBG_16_42_10</name>
    <dbReference type="NCBI Taxonomy" id="1817814"/>
    <lineage>
        <taxon>Bacteria</taxon>
        <taxon>Candidatus Abawacaibacteriota</taxon>
    </lineage>
</organism>
<keyword evidence="12" id="KW-0460">Magnesium</keyword>
<comment type="catalytic activity">
    <reaction evidence="14">
        <text>pyruvate + ATP + H2O = phosphoenolpyruvate + AMP + phosphate + 2 H(+)</text>
        <dbReference type="Rhea" id="RHEA:11364"/>
        <dbReference type="ChEBI" id="CHEBI:15361"/>
        <dbReference type="ChEBI" id="CHEBI:15377"/>
        <dbReference type="ChEBI" id="CHEBI:15378"/>
        <dbReference type="ChEBI" id="CHEBI:30616"/>
        <dbReference type="ChEBI" id="CHEBI:43474"/>
        <dbReference type="ChEBI" id="CHEBI:58702"/>
        <dbReference type="ChEBI" id="CHEBI:456215"/>
        <dbReference type="EC" id="2.7.9.2"/>
    </reaction>
</comment>
<evidence type="ECO:0000256" key="7">
    <source>
        <dbReference type="ARBA" id="ARBA00022679"/>
    </source>
</evidence>
<accession>A0A1F4XL40</accession>
<evidence type="ECO:0000256" key="2">
    <source>
        <dbReference type="ARBA" id="ARBA00002988"/>
    </source>
</evidence>
<evidence type="ECO:0000313" key="18">
    <source>
        <dbReference type="Proteomes" id="UP000177614"/>
    </source>
</evidence>
<keyword evidence="8" id="KW-0479">Metal-binding</keyword>
<dbReference type="SUPFAM" id="SSF52009">
    <property type="entry name" value="Phosphohistidine domain"/>
    <property type="match status" value="1"/>
</dbReference>
<evidence type="ECO:0000256" key="4">
    <source>
        <dbReference type="ARBA" id="ARBA00007837"/>
    </source>
</evidence>
<dbReference type="InterPro" id="IPR002192">
    <property type="entry name" value="PPDK_AMP/ATP-bd"/>
</dbReference>
<dbReference type="Pfam" id="PF00391">
    <property type="entry name" value="PEP-utilizers"/>
    <property type="match status" value="1"/>
</dbReference>
<dbReference type="InterPro" id="IPR008279">
    <property type="entry name" value="PEP-util_enz_mobile_dom"/>
</dbReference>
<evidence type="ECO:0000256" key="11">
    <source>
        <dbReference type="ARBA" id="ARBA00022840"/>
    </source>
</evidence>
<gene>
    <name evidence="17" type="ORF">A2V81_02295</name>
</gene>
<comment type="cofactor">
    <cofactor evidence="1">
        <name>Mg(2+)</name>
        <dbReference type="ChEBI" id="CHEBI:18420"/>
    </cofactor>
</comment>
<dbReference type="Proteomes" id="UP000177614">
    <property type="component" value="Unassembled WGS sequence"/>
</dbReference>
<comment type="caution">
    <text evidence="17">The sequence shown here is derived from an EMBL/GenBank/DDBJ whole genome shotgun (WGS) entry which is preliminary data.</text>
</comment>
<dbReference type="AlphaFoldDB" id="A0A1F4XL40"/>
<evidence type="ECO:0000256" key="10">
    <source>
        <dbReference type="ARBA" id="ARBA00022777"/>
    </source>
</evidence>
<dbReference type="GO" id="GO:0005524">
    <property type="term" value="F:ATP binding"/>
    <property type="evidence" value="ECO:0007669"/>
    <property type="project" value="UniProtKB-KW"/>
</dbReference>
<name>A0A1F4XL40_9BACT</name>
<feature type="domain" description="Pyruvate phosphate dikinase AMP/ATP-binding" evidence="16">
    <location>
        <begin position="16"/>
        <end position="322"/>
    </location>
</feature>
<dbReference type="UniPathway" id="UPA00138"/>
<evidence type="ECO:0000256" key="9">
    <source>
        <dbReference type="ARBA" id="ARBA00022741"/>
    </source>
</evidence>
<evidence type="ECO:0000256" key="1">
    <source>
        <dbReference type="ARBA" id="ARBA00001946"/>
    </source>
</evidence>
<dbReference type="Gene3D" id="3.50.30.10">
    <property type="entry name" value="Phosphohistidine domain"/>
    <property type="match status" value="1"/>
</dbReference>
<evidence type="ECO:0000256" key="3">
    <source>
        <dbReference type="ARBA" id="ARBA00004742"/>
    </source>
</evidence>
<comment type="similarity">
    <text evidence="4">Belongs to the PEP-utilizing enzyme family.</text>
</comment>
<sequence length="472" mass="53008">MSFIKDFCQVESNEISLVGGKGASLATMTQAGFPVPPGFIVLTTAFEYFIRENKLDIAIKSILQFLDYKKTHVIESAAAKIQAMIMCEEMPQKIKNEIMHYCSALDSRNMAVRSSATVEDSEQLNWAGQFESYINTPHDKLFHNIQRCWASLFSPRAIFYRFKNNLQKKKISMAVIVQKMIHSQVSGTAFSMNPLTNNTNCIMIESVFGLGEALASGYITPDSYLVHKSNFSLIKKEIYTQEKTIIQSPSGGNEWCQLPIEKGQCQKLPDNDIVRLSKIIRAIEKLYPIPINIEWAKEKEHFYLLQSRPITSNIPGRDHNKKTESGLFSYGAYTANLLANNATYHRPQTFNGIPVSRGITKGKVRLILYKDEIHKLQTGEILVTEIATPELISAIHKAAAIITDEGGQESHLAIFLSREMQKPCIIGTKIATKFLQNGDLIEVNGDKGSVSILEHQHTILGNTEQDLKLFDL</sequence>
<dbReference type="EC" id="2.7.9.2" evidence="5"/>
<keyword evidence="10" id="KW-0418">Kinase</keyword>
<dbReference type="GO" id="GO:0046872">
    <property type="term" value="F:metal ion binding"/>
    <property type="evidence" value="ECO:0007669"/>
    <property type="project" value="UniProtKB-KW"/>
</dbReference>
<feature type="domain" description="PEP-utilising enzyme mobile" evidence="15">
    <location>
        <begin position="377"/>
        <end position="448"/>
    </location>
</feature>
<dbReference type="InterPro" id="IPR013815">
    <property type="entry name" value="ATP_grasp_subdomain_1"/>
</dbReference>
<keyword evidence="11" id="KW-0067">ATP-binding</keyword>
<dbReference type="Gene3D" id="3.30.470.20">
    <property type="entry name" value="ATP-grasp fold, B domain"/>
    <property type="match status" value="1"/>
</dbReference>
<evidence type="ECO:0000256" key="6">
    <source>
        <dbReference type="ARBA" id="ARBA00021623"/>
    </source>
</evidence>
<dbReference type="STRING" id="1817814.A2V81_02295"/>
<evidence type="ECO:0000259" key="16">
    <source>
        <dbReference type="Pfam" id="PF01326"/>
    </source>
</evidence>
<evidence type="ECO:0000256" key="14">
    <source>
        <dbReference type="ARBA" id="ARBA00047700"/>
    </source>
</evidence>
<keyword evidence="7" id="KW-0808">Transferase</keyword>
<dbReference type="Pfam" id="PF01326">
    <property type="entry name" value="PPDK_N"/>
    <property type="match status" value="1"/>
</dbReference>
<protein>
    <recommendedName>
        <fullName evidence="6">Phosphoenolpyruvate synthase</fullName>
        <ecNumber evidence="5">2.7.9.2</ecNumber>
    </recommendedName>
    <alternativeName>
        <fullName evidence="13">Pyruvate, water dikinase</fullName>
    </alternativeName>
</protein>
<dbReference type="SUPFAM" id="SSF56059">
    <property type="entry name" value="Glutathione synthetase ATP-binding domain-like"/>
    <property type="match status" value="1"/>
</dbReference>
<dbReference type="PANTHER" id="PTHR43030:SF1">
    <property type="entry name" value="PHOSPHOENOLPYRUVATE SYNTHASE"/>
    <property type="match status" value="1"/>
</dbReference>
<evidence type="ECO:0000256" key="12">
    <source>
        <dbReference type="ARBA" id="ARBA00022842"/>
    </source>
</evidence>
<evidence type="ECO:0000259" key="15">
    <source>
        <dbReference type="Pfam" id="PF00391"/>
    </source>
</evidence>
<evidence type="ECO:0000256" key="13">
    <source>
        <dbReference type="ARBA" id="ARBA00033470"/>
    </source>
</evidence>
<dbReference type="InterPro" id="IPR006319">
    <property type="entry name" value="PEP_synth"/>
</dbReference>
<dbReference type="Gene3D" id="3.30.1490.20">
    <property type="entry name" value="ATP-grasp fold, A domain"/>
    <property type="match status" value="1"/>
</dbReference>
<dbReference type="EMBL" id="MEWR01000008">
    <property type="protein sequence ID" value="OGC82340.1"/>
    <property type="molecule type" value="Genomic_DNA"/>
</dbReference>
<evidence type="ECO:0000256" key="5">
    <source>
        <dbReference type="ARBA" id="ARBA00011996"/>
    </source>
</evidence>
<keyword evidence="9" id="KW-0547">Nucleotide-binding</keyword>
<reference evidence="17 18" key="1">
    <citation type="journal article" date="2016" name="Nat. Commun.">
        <title>Thousands of microbial genomes shed light on interconnected biogeochemical processes in an aquifer system.</title>
        <authorList>
            <person name="Anantharaman K."/>
            <person name="Brown C.T."/>
            <person name="Hug L.A."/>
            <person name="Sharon I."/>
            <person name="Castelle C.J."/>
            <person name="Probst A.J."/>
            <person name="Thomas B.C."/>
            <person name="Singh A."/>
            <person name="Wilkins M.J."/>
            <person name="Karaoz U."/>
            <person name="Brodie E.L."/>
            <person name="Williams K.H."/>
            <person name="Hubbard S.S."/>
            <person name="Banfield J.F."/>
        </authorList>
    </citation>
    <scope>NUCLEOTIDE SEQUENCE [LARGE SCALE GENOMIC DNA]</scope>
</reference>
<dbReference type="GO" id="GO:0006094">
    <property type="term" value="P:gluconeogenesis"/>
    <property type="evidence" value="ECO:0007669"/>
    <property type="project" value="UniProtKB-UniPathway"/>
</dbReference>
<dbReference type="PANTHER" id="PTHR43030">
    <property type="entry name" value="PHOSPHOENOLPYRUVATE SYNTHASE"/>
    <property type="match status" value="1"/>
</dbReference>
<comment type="function">
    <text evidence="2">Catalyzes the phosphorylation of pyruvate to phosphoenolpyruvate.</text>
</comment>